<evidence type="ECO:0000313" key="3">
    <source>
        <dbReference type="Proteomes" id="UP000064189"/>
    </source>
</evidence>
<comment type="caution">
    <text evidence="2">The sequence shown here is derived from an EMBL/GenBank/DDBJ whole genome shotgun (WGS) entry which is preliminary data.</text>
</comment>
<evidence type="ECO:0000256" key="1">
    <source>
        <dbReference type="SAM" id="MobiDB-lite"/>
    </source>
</evidence>
<sequence length="74" mass="8224">MKFASKNARFQGHDPNSRVNAPNSRINIQMVGSLSFFWLNVLSGIRDSNKEAAGIGMVNVLQCGRHLVRHAYVP</sequence>
<proteinExistence type="predicted"/>
<gene>
    <name evidence="2" type="ORF">AS888_08825</name>
</gene>
<dbReference type="EMBL" id="LNNH01000043">
    <property type="protein sequence ID" value="KWW13032.1"/>
    <property type="molecule type" value="Genomic_DNA"/>
</dbReference>
<protein>
    <submittedName>
        <fullName evidence="2">Uncharacterized protein</fullName>
    </submittedName>
</protein>
<name>A0A125QR91_9BACI</name>
<organism evidence="2 3">
    <name type="scientific">Peribacillus simplex</name>
    <dbReference type="NCBI Taxonomy" id="1478"/>
    <lineage>
        <taxon>Bacteria</taxon>
        <taxon>Bacillati</taxon>
        <taxon>Bacillota</taxon>
        <taxon>Bacilli</taxon>
        <taxon>Bacillales</taxon>
        <taxon>Bacillaceae</taxon>
        <taxon>Peribacillus</taxon>
    </lineage>
</organism>
<dbReference type="Proteomes" id="UP000064189">
    <property type="component" value="Unassembled WGS sequence"/>
</dbReference>
<reference evidence="2 3" key="1">
    <citation type="submission" date="2015-11" db="EMBL/GenBank/DDBJ databases">
        <title>Genome Sequence of Bacillus simplex strain VanAntwerpen2.</title>
        <authorList>
            <person name="Couger M.B."/>
        </authorList>
    </citation>
    <scope>NUCLEOTIDE SEQUENCE [LARGE SCALE GENOMIC DNA]</scope>
    <source>
        <strain evidence="2 3">VanAntwerpen02</strain>
    </source>
</reference>
<feature type="region of interest" description="Disordered" evidence="1">
    <location>
        <begin position="1"/>
        <end position="22"/>
    </location>
</feature>
<evidence type="ECO:0000313" key="2">
    <source>
        <dbReference type="EMBL" id="KWW13032.1"/>
    </source>
</evidence>
<accession>A0A125QR91</accession>
<dbReference type="AlphaFoldDB" id="A0A125QR91"/>
<keyword evidence="3" id="KW-1185">Reference proteome</keyword>